<dbReference type="Gene3D" id="3.30.450.20">
    <property type="entry name" value="PAS domain"/>
    <property type="match status" value="2"/>
</dbReference>
<feature type="transmembrane region" description="Helical" evidence="1">
    <location>
        <begin position="39"/>
        <end position="58"/>
    </location>
</feature>
<feature type="transmembrane region" description="Helical" evidence="1">
    <location>
        <begin position="6"/>
        <end position="27"/>
    </location>
</feature>
<dbReference type="NCBIfam" id="TIGR00229">
    <property type="entry name" value="sensory_box"/>
    <property type="match status" value="1"/>
</dbReference>
<dbReference type="PANTHER" id="PTHR44757:SF2">
    <property type="entry name" value="BIOFILM ARCHITECTURE MAINTENANCE PROTEIN MBAA"/>
    <property type="match status" value="1"/>
</dbReference>
<name>A0ABQ2SEF0_9DEIO</name>
<dbReference type="SMART" id="SM00086">
    <property type="entry name" value="PAC"/>
    <property type="match status" value="2"/>
</dbReference>
<dbReference type="Gene3D" id="3.20.20.450">
    <property type="entry name" value="EAL domain"/>
    <property type="match status" value="1"/>
</dbReference>
<keyword evidence="1" id="KW-0472">Membrane</keyword>
<evidence type="ECO:0008006" key="7">
    <source>
        <dbReference type="Google" id="ProtNLM"/>
    </source>
</evidence>
<dbReference type="EMBL" id="BMQO01000005">
    <property type="protein sequence ID" value="GGS25457.1"/>
    <property type="molecule type" value="Genomic_DNA"/>
</dbReference>
<dbReference type="PROSITE" id="PS50112">
    <property type="entry name" value="PAS"/>
    <property type="match status" value="1"/>
</dbReference>
<dbReference type="PROSITE" id="PS50113">
    <property type="entry name" value="PAC"/>
    <property type="match status" value="2"/>
</dbReference>
<dbReference type="SUPFAM" id="SSF55785">
    <property type="entry name" value="PYP-like sensor domain (PAS domain)"/>
    <property type="match status" value="2"/>
</dbReference>
<dbReference type="InterPro" id="IPR000014">
    <property type="entry name" value="PAS"/>
</dbReference>
<dbReference type="CDD" id="cd00130">
    <property type="entry name" value="PAS"/>
    <property type="match status" value="1"/>
</dbReference>
<dbReference type="CDD" id="cd01948">
    <property type="entry name" value="EAL"/>
    <property type="match status" value="1"/>
</dbReference>
<feature type="domain" description="EAL" evidence="4">
    <location>
        <begin position="655"/>
        <end position="909"/>
    </location>
</feature>
<dbReference type="InterPro" id="IPR035965">
    <property type="entry name" value="PAS-like_dom_sf"/>
</dbReference>
<dbReference type="SUPFAM" id="SSF141868">
    <property type="entry name" value="EAL domain-like"/>
    <property type="match status" value="1"/>
</dbReference>
<dbReference type="InterPro" id="IPR013656">
    <property type="entry name" value="PAS_4"/>
</dbReference>
<keyword evidence="1" id="KW-1133">Transmembrane helix</keyword>
<dbReference type="PANTHER" id="PTHR44757">
    <property type="entry name" value="DIGUANYLATE CYCLASE DGCP"/>
    <property type="match status" value="1"/>
</dbReference>
<feature type="domain" description="PAC" evidence="3">
    <location>
        <begin position="313"/>
        <end position="367"/>
    </location>
</feature>
<dbReference type="Pfam" id="PF13426">
    <property type="entry name" value="PAS_9"/>
    <property type="match status" value="1"/>
</dbReference>
<keyword evidence="6" id="KW-1185">Reference proteome</keyword>
<organism evidence="5 6">
    <name type="scientific">Deinococcus knuensis</name>
    <dbReference type="NCBI Taxonomy" id="1837380"/>
    <lineage>
        <taxon>Bacteria</taxon>
        <taxon>Thermotogati</taxon>
        <taxon>Deinococcota</taxon>
        <taxon>Deinococci</taxon>
        <taxon>Deinococcales</taxon>
        <taxon>Deinococcaceae</taxon>
        <taxon>Deinococcus</taxon>
    </lineage>
</organism>
<dbReference type="InterPro" id="IPR052155">
    <property type="entry name" value="Biofilm_reg_signaling"/>
</dbReference>
<evidence type="ECO:0000259" key="2">
    <source>
        <dbReference type="PROSITE" id="PS50112"/>
    </source>
</evidence>
<protein>
    <recommendedName>
        <fullName evidence="7">Diguanylate cyclase</fullName>
    </recommendedName>
</protein>
<dbReference type="Pfam" id="PF08448">
    <property type="entry name" value="PAS_4"/>
    <property type="match status" value="1"/>
</dbReference>
<evidence type="ECO:0000256" key="1">
    <source>
        <dbReference type="SAM" id="Phobius"/>
    </source>
</evidence>
<feature type="transmembrane region" description="Helical" evidence="1">
    <location>
        <begin position="127"/>
        <end position="149"/>
    </location>
</feature>
<dbReference type="InterPro" id="IPR000700">
    <property type="entry name" value="PAS-assoc_C"/>
</dbReference>
<comment type="caution">
    <text evidence="5">The sequence shown here is derived from an EMBL/GenBank/DDBJ whole genome shotgun (WGS) entry which is preliminary data.</text>
</comment>
<gene>
    <name evidence="5" type="ORF">GCM10008961_16140</name>
</gene>
<evidence type="ECO:0000259" key="4">
    <source>
        <dbReference type="PROSITE" id="PS50883"/>
    </source>
</evidence>
<dbReference type="InterPro" id="IPR001633">
    <property type="entry name" value="EAL_dom"/>
</dbReference>
<proteinExistence type="predicted"/>
<dbReference type="PROSITE" id="PS50883">
    <property type="entry name" value="EAL"/>
    <property type="match status" value="1"/>
</dbReference>
<evidence type="ECO:0000259" key="3">
    <source>
        <dbReference type="PROSITE" id="PS50113"/>
    </source>
</evidence>
<evidence type="ECO:0000313" key="6">
    <source>
        <dbReference type="Proteomes" id="UP000620633"/>
    </source>
</evidence>
<dbReference type="Pfam" id="PF00563">
    <property type="entry name" value="EAL"/>
    <property type="match status" value="1"/>
</dbReference>
<dbReference type="SMART" id="SM00052">
    <property type="entry name" value="EAL"/>
    <property type="match status" value="1"/>
</dbReference>
<feature type="domain" description="PAC" evidence="3">
    <location>
        <begin position="448"/>
        <end position="499"/>
    </location>
</feature>
<dbReference type="Proteomes" id="UP000620633">
    <property type="component" value="Unassembled WGS sequence"/>
</dbReference>
<dbReference type="RefSeq" id="WP_189100646.1">
    <property type="nucleotide sequence ID" value="NZ_BMQO01000005.1"/>
</dbReference>
<feature type="transmembrane region" description="Helical" evidence="1">
    <location>
        <begin position="156"/>
        <end position="177"/>
    </location>
</feature>
<feature type="transmembrane region" description="Helical" evidence="1">
    <location>
        <begin position="70"/>
        <end position="90"/>
    </location>
</feature>
<sequence length="919" mass="100675">MPAQSVLLPVFLCSAASLAISAVLIGLPSRERLAEQNAAPWRLLTAALILASGFKAAQWSALGGLTPLPAPYWAADWAVAFALSFTFLFWYPRHATGRAVHVTPALLGMVILAQLPLWHWPNLPAPAYVTAAGLLLLGGAVSLGGSLLFRQSTGRTFPIVAISVAQGLLITLVTIAFTAPLHGLPSTAPLMPSPTAGWMKAMSLIAALALIVRELQARRAWRFQQQVGEQTAALQRERDLHVALIESLNDQVVICDAAGQLVGHNEKAAHLHDRNPTGTFPDDWAQTYGLHTTNFSRFLRLQEIPLYRALQGEQVRDTLIGVQTGQTRRVVTCNANPIRAADGTVIGAVVAMNDVTDREQARQELERTAARHAEIINALDEGLLMLDPQGRILSFNDRISDLLGVNAATATHFADLLTGSVVRDVNGRPLPAVSPNFQRMLSGQASVADSVVEIIRADGSSRWVRNHVQGIHQDQKLSSVLYTMVDITSQTQLNSELQRVTRYAAVSGLPNREYFEQLAWTLPDAPERTLLLVRCLNITQLRTMQQIRLAEKLTVRFARSLQDSHPDALLFGQLDEQTFAAVLPHAATDLHPDLLTPVTVDGEQLFPRVSACARLWPASDEIAVAVHETEGALENAPLGTLLPFEARHMEELRRTLLLESRLQLALRTLPFTVHYQPIVNLDTGRLVKAEALIRWTDEHLGFVPPDQFIPVAEQMGQIQVITDFVVGAALTEARRASAALGRPFRIAVNLSPVELNAPDFMDRIRHLMHCEPDAPAHLGFEVTEGGVLENLEVVSGHLQQLRDWGFGLALDDFGTGYSALSVLQHLPIHHLKLDRTFVWGIGGNEKQRVVTAAVVDLAARLNVDVICEGIETPEHEGILRSMHYALGQGYLYSRPLPTPDWQALDVCTVKSSTGIPSDR</sequence>
<evidence type="ECO:0000313" key="5">
    <source>
        <dbReference type="EMBL" id="GGS25457.1"/>
    </source>
</evidence>
<feature type="transmembrane region" description="Helical" evidence="1">
    <location>
        <begin position="102"/>
        <end position="121"/>
    </location>
</feature>
<dbReference type="InterPro" id="IPR001610">
    <property type="entry name" value="PAC"/>
</dbReference>
<accession>A0ABQ2SEF0</accession>
<feature type="domain" description="PAS" evidence="2">
    <location>
        <begin position="368"/>
        <end position="404"/>
    </location>
</feature>
<reference evidence="6" key="1">
    <citation type="journal article" date="2019" name="Int. J. Syst. Evol. Microbiol.">
        <title>The Global Catalogue of Microorganisms (GCM) 10K type strain sequencing project: providing services to taxonomists for standard genome sequencing and annotation.</title>
        <authorList>
            <consortium name="The Broad Institute Genomics Platform"/>
            <consortium name="The Broad Institute Genome Sequencing Center for Infectious Disease"/>
            <person name="Wu L."/>
            <person name="Ma J."/>
        </authorList>
    </citation>
    <scope>NUCLEOTIDE SEQUENCE [LARGE SCALE GENOMIC DNA]</scope>
    <source>
        <strain evidence="6">JCM 31406</strain>
    </source>
</reference>
<dbReference type="InterPro" id="IPR035919">
    <property type="entry name" value="EAL_sf"/>
</dbReference>
<keyword evidence="1" id="KW-0812">Transmembrane</keyword>